<evidence type="ECO:0000259" key="14">
    <source>
        <dbReference type="Pfam" id="PF02770"/>
    </source>
</evidence>
<evidence type="ECO:0000313" key="17">
    <source>
        <dbReference type="EMBL" id="BCT74680.1"/>
    </source>
</evidence>
<evidence type="ECO:0000256" key="1">
    <source>
        <dbReference type="ARBA" id="ARBA00004496"/>
    </source>
</evidence>
<evidence type="ECO:0000256" key="5">
    <source>
        <dbReference type="ARBA" id="ARBA00023002"/>
    </source>
</evidence>
<evidence type="ECO:0000256" key="7">
    <source>
        <dbReference type="ARBA" id="ARBA00034307"/>
    </source>
</evidence>
<evidence type="ECO:0000259" key="15">
    <source>
        <dbReference type="Pfam" id="PF02771"/>
    </source>
</evidence>
<sequence length="413" mass="43362">MGSTTPPGASYAELTERFAPVFARIAEGALERELGRTLPFEHVGWLKEAGFGRIRVPAEYGGFGASIETLVRLLIDLSAADSSVGHLLRSHFAFVETIALQGDAFRARWFGRVVDGVIFGNAATERSGNALGTVATRLVPAADGGWLLTGEKYYTTGTIFADYVAVMASPEPGPDGVARRLYALAPTRHAGVEIRDDWDGFGQQMTGTGTAVFRDVPIPAEDAVPRTESTTHEPAFLQLMLLSVLAGIGKAVVRDASSLVAQRTRTFSTGSGQLFREDPLILALVGQLAAKSFAAESSVLAAARELDAALALGPEASAEDRYAKGAVAVDLAQVAVPPLVVDAAQQLFDTAGASAVSRGKALDRHWRNARTVATHNPVAFKARGLGDWFVNGVSPVALHSIGEATAAAAAAEP</sequence>
<dbReference type="InterPro" id="IPR006091">
    <property type="entry name" value="Acyl-CoA_Oxase/DH_mid-dom"/>
</dbReference>
<comment type="subcellular location">
    <subcellularLocation>
        <location evidence="1">Cytoplasm</location>
    </subcellularLocation>
</comment>
<evidence type="ECO:0000256" key="10">
    <source>
        <dbReference type="ARBA" id="ARBA00034345"/>
    </source>
</evidence>
<evidence type="ECO:0000256" key="13">
    <source>
        <dbReference type="ARBA" id="ARBA00049456"/>
    </source>
</evidence>
<comment type="pathway">
    <text evidence="7">Sulfur metabolism; dibenzothiophene degradation.</text>
</comment>
<dbReference type="EMBL" id="AP024525">
    <property type="protein sequence ID" value="BCT74680.1"/>
    <property type="molecule type" value="Genomic_DNA"/>
</dbReference>
<evidence type="ECO:0000256" key="2">
    <source>
        <dbReference type="ARBA" id="ARBA00022630"/>
    </source>
</evidence>
<dbReference type="Pfam" id="PF02771">
    <property type="entry name" value="Acyl-CoA_dh_N"/>
    <property type="match status" value="1"/>
</dbReference>
<proteinExistence type="inferred from homology"/>
<evidence type="ECO:0000256" key="3">
    <source>
        <dbReference type="ARBA" id="ARBA00022643"/>
    </source>
</evidence>
<evidence type="ECO:0000256" key="12">
    <source>
        <dbReference type="ARBA" id="ARBA00048445"/>
    </source>
</evidence>
<comment type="catalytic activity">
    <reaction evidence="11">
        <text>dibenzothiophene + FMNH2 + O2 = dibenzothiophene 5-oxide + FMN + H2O + H(+)</text>
        <dbReference type="Rhea" id="RHEA:49076"/>
        <dbReference type="ChEBI" id="CHEBI:15377"/>
        <dbReference type="ChEBI" id="CHEBI:15378"/>
        <dbReference type="ChEBI" id="CHEBI:15379"/>
        <dbReference type="ChEBI" id="CHEBI:23681"/>
        <dbReference type="ChEBI" id="CHEBI:23683"/>
        <dbReference type="ChEBI" id="CHEBI:57618"/>
        <dbReference type="ChEBI" id="CHEBI:58210"/>
    </reaction>
</comment>
<dbReference type="SUPFAM" id="SSF47203">
    <property type="entry name" value="Acyl-CoA dehydrogenase C-terminal domain-like"/>
    <property type="match status" value="1"/>
</dbReference>
<dbReference type="RefSeq" id="WP_229231428.1">
    <property type="nucleotide sequence ID" value="NZ_AP024525.1"/>
</dbReference>
<dbReference type="InterPro" id="IPR046373">
    <property type="entry name" value="Acyl-CoA_Oxase/DH_mid-dom_sf"/>
</dbReference>
<evidence type="ECO:0000256" key="8">
    <source>
        <dbReference type="ARBA" id="ARBA00034317"/>
    </source>
</evidence>
<dbReference type="EC" id="1.14.14.21" evidence="9"/>
<keyword evidence="5" id="KW-0560">Oxidoreductase</keyword>
<feature type="domain" description="Acyl-CoA oxidase/dehydrogenase middle" evidence="14">
    <location>
        <begin position="124"/>
        <end position="216"/>
    </location>
</feature>
<comment type="catalytic activity">
    <reaction evidence="13">
        <text>dibenzothiophene + 2 FMNH2 + 2 O2 = dibenzothiophene 5,5-dioxide + 2 FMN + 2 H2O + 2 H(+)</text>
        <dbReference type="Rhea" id="RHEA:49072"/>
        <dbReference type="ChEBI" id="CHEBI:15377"/>
        <dbReference type="ChEBI" id="CHEBI:15378"/>
        <dbReference type="ChEBI" id="CHEBI:15379"/>
        <dbReference type="ChEBI" id="CHEBI:23681"/>
        <dbReference type="ChEBI" id="CHEBI:57618"/>
        <dbReference type="ChEBI" id="CHEBI:58210"/>
        <dbReference type="ChEBI" id="CHEBI:90356"/>
        <dbReference type="EC" id="1.14.14.21"/>
    </reaction>
</comment>
<dbReference type="Pfam" id="PF08028">
    <property type="entry name" value="Acyl-CoA_dh_2"/>
    <property type="match status" value="1"/>
</dbReference>
<name>A0ABM7PR54_SINCY</name>
<feature type="domain" description="Acyl-CoA dehydrogenase/oxidase N-terminal" evidence="15">
    <location>
        <begin position="24"/>
        <end position="116"/>
    </location>
</feature>
<dbReference type="InterPro" id="IPR009100">
    <property type="entry name" value="AcylCoA_DH/oxidase_NM_dom_sf"/>
</dbReference>
<organism evidence="17 18">
    <name type="scientific">Sinomonas cyclohexanicum</name>
    <name type="common">Corynebacterium cyclohexanicum</name>
    <dbReference type="NCBI Taxonomy" id="322009"/>
    <lineage>
        <taxon>Bacteria</taxon>
        <taxon>Bacillati</taxon>
        <taxon>Actinomycetota</taxon>
        <taxon>Actinomycetes</taxon>
        <taxon>Micrococcales</taxon>
        <taxon>Micrococcaceae</taxon>
        <taxon>Sinomonas</taxon>
    </lineage>
</organism>
<dbReference type="Proteomes" id="UP001319861">
    <property type="component" value="Chromosome"/>
</dbReference>
<evidence type="ECO:0000256" key="4">
    <source>
        <dbReference type="ARBA" id="ARBA00022741"/>
    </source>
</evidence>
<comment type="similarity">
    <text evidence="8">Belongs to the DszC flavin monooxygenase family.</text>
</comment>
<evidence type="ECO:0000256" key="11">
    <source>
        <dbReference type="ARBA" id="ARBA00047859"/>
    </source>
</evidence>
<dbReference type="PIRSF" id="PIRSF016578">
    <property type="entry name" value="HsaA"/>
    <property type="match status" value="1"/>
</dbReference>
<keyword evidence="3" id="KW-0288">FMN</keyword>
<evidence type="ECO:0000313" key="18">
    <source>
        <dbReference type="Proteomes" id="UP001319861"/>
    </source>
</evidence>
<comment type="catalytic activity">
    <reaction evidence="12">
        <text>dibenzothiophene 5-oxide + FMNH2 + O2 = dibenzothiophene 5,5-dioxide + FMN + H2O + H(+)</text>
        <dbReference type="Rhea" id="RHEA:49080"/>
        <dbReference type="ChEBI" id="CHEBI:15377"/>
        <dbReference type="ChEBI" id="CHEBI:15378"/>
        <dbReference type="ChEBI" id="CHEBI:15379"/>
        <dbReference type="ChEBI" id="CHEBI:23683"/>
        <dbReference type="ChEBI" id="CHEBI:57618"/>
        <dbReference type="ChEBI" id="CHEBI:58210"/>
        <dbReference type="ChEBI" id="CHEBI:90356"/>
    </reaction>
</comment>
<dbReference type="Gene3D" id="1.20.140.10">
    <property type="entry name" value="Butyryl-CoA Dehydrogenase, subunit A, domain 3"/>
    <property type="match status" value="1"/>
</dbReference>
<evidence type="ECO:0000256" key="6">
    <source>
        <dbReference type="ARBA" id="ARBA00023033"/>
    </source>
</evidence>
<keyword evidence="4" id="KW-0547">Nucleotide-binding</keyword>
<keyword evidence="18" id="KW-1185">Reference proteome</keyword>
<dbReference type="PANTHER" id="PTHR43884:SF12">
    <property type="entry name" value="ISOVALERYL-COA DEHYDROGENASE, MITOCHONDRIAL-RELATED"/>
    <property type="match status" value="1"/>
</dbReference>
<dbReference type="InterPro" id="IPR013786">
    <property type="entry name" value="AcylCoA_DH/ox_N"/>
</dbReference>
<keyword evidence="6" id="KW-0503">Monooxygenase</keyword>
<accession>A0ABM7PR54</accession>
<reference evidence="17 18" key="1">
    <citation type="journal article" date="2021" name="J. Biosci. Bioeng.">
        <title>Identification and characterization of a chc gene cluster responsible for the aromatization pathway of cyclohexanecarboxylate degradation in Sinomonas cyclohexanicum ATCC 51369.</title>
        <authorList>
            <person name="Yamamoto T."/>
            <person name="Hasegawa Y."/>
            <person name="Lau P.C.K."/>
            <person name="Iwaki H."/>
        </authorList>
    </citation>
    <scope>NUCLEOTIDE SEQUENCE [LARGE SCALE GENOMIC DNA]</scope>
    <source>
        <strain evidence="17 18">ATCC 51369</strain>
    </source>
</reference>
<dbReference type="Pfam" id="PF02770">
    <property type="entry name" value="Acyl-CoA_dh_M"/>
    <property type="match status" value="1"/>
</dbReference>
<dbReference type="InterPro" id="IPR036250">
    <property type="entry name" value="AcylCo_DH-like_C"/>
</dbReference>
<evidence type="ECO:0000259" key="16">
    <source>
        <dbReference type="Pfam" id="PF08028"/>
    </source>
</evidence>
<dbReference type="Gene3D" id="1.10.540.10">
    <property type="entry name" value="Acyl-CoA dehydrogenase/oxidase, N-terminal domain"/>
    <property type="match status" value="1"/>
</dbReference>
<feature type="domain" description="Acyl-CoA dehydrogenase C-terminal" evidence="16">
    <location>
        <begin position="244"/>
        <end position="376"/>
    </location>
</feature>
<dbReference type="InterPro" id="IPR037069">
    <property type="entry name" value="AcylCoA_DH/ox_N_sf"/>
</dbReference>
<gene>
    <name evidence="17" type="ORF">SCMU_05220</name>
</gene>
<dbReference type="InterPro" id="IPR013107">
    <property type="entry name" value="Acyl-CoA_DH_C"/>
</dbReference>
<evidence type="ECO:0000256" key="9">
    <source>
        <dbReference type="ARBA" id="ARBA00034328"/>
    </source>
</evidence>
<protein>
    <recommendedName>
        <fullName evidence="10">Dibenzothiophene monooxygenase</fullName>
        <ecNumber evidence="9">1.14.14.21</ecNumber>
    </recommendedName>
</protein>
<keyword evidence="2" id="KW-0285">Flavoprotein</keyword>
<dbReference type="SUPFAM" id="SSF56645">
    <property type="entry name" value="Acyl-CoA dehydrogenase NM domain-like"/>
    <property type="match status" value="1"/>
</dbReference>
<dbReference type="Gene3D" id="2.40.110.10">
    <property type="entry name" value="Butyryl-CoA Dehydrogenase, subunit A, domain 2"/>
    <property type="match status" value="1"/>
</dbReference>
<dbReference type="PANTHER" id="PTHR43884">
    <property type="entry name" value="ACYL-COA DEHYDROGENASE"/>
    <property type="match status" value="1"/>
</dbReference>